<evidence type="ECO:0000313" key="2">
    <source>
        <dbReference type="EMBL" id="GAG13536.1"/>
    </source>
</evidence>
<dbReference type="InterPro" id="IPR002871">
    <property type="entry name" value="NIF_FeS_clus_asmbl_NifU_N"/>
</dbReference>
<organism evidence="2">
    <name type="scientific">marine sediment metagenome</name>
    <dbReference type="NCBI Taxonomy" id="412755"/>
    <lineage>
        <taxon>unclassified sequences</taxon>
        <taxon>metagenomes</taxon>
        <taxon>ecological metagenomes</taxon>
    </lineage>
</organism>
<dbReference type="GO" id="GO:0051536">
    <property type="term" value="F:iron-sulfur cluster binding"/>
    <property type="evidence" value="ECO:0007669"/>
    <property type="project" value="InterPro"/>
</dbReference>
<protein>
    <recommendedName>
        <fullName evidence="1">NIF system FeS cluster assembly NifU N-terminal domain-containing protein</fullName>
    </recommendedName>
</protein>
<accession>X0WLH7</accession>
<name>X0WLH7_9ZZZZ</name>
<dbReference type="GO" id="GO:0005506">
    <property type="term" value="F:iron ion binding"/>
    <property type="evidence" value="ECO:0007669"/>
    <property type="project" value="InterPro"/>
</dbReference>
<reference evidence="2" key="1">
    <citation type="journal article" date="2014" name="Front. Microbiol.">
        <title>High frequency of phylogenetically diverse reductive dehalogenase-homologous genes in deep subseafloor sedimentary metagenomes.</title>
        <authorList>
            <person name="Kawai M."/>
            <person name="Futagami T."/>
            <person name="Toyoda A."/>
            <person name="Takaki Y."/>
            <person name="Nishi S."/>
            <person name="Hori S."/>
            <person name="Arai W."/>
            <person name="Tsubouchi T."/>
            <person name="Morono Y."/>
            <person name="Uchiyama I."/>
            <person name="Ito T."/>
            <person name="Fujiyama A."/>
            <person name="Inagaki F."/>
            <person name="Takami H."/>
        </authorList>
    </citation>
    <scope>NUCLEOTIDE SEQUENCE</scope>
    <source>
        <strain evidence="2">Expedition CK06-06</strain>
    </source>
</reference>
<dbReference type="EMBL" id="BARS01022402">
    <property type="protein sequence ID" value="GAG13536.1"/>
    <property type="molecule type" value="Genomic_DNA"/>
</dbReference>
<dbReference type="GO" id="GO:0016226">
    <property type="term" value="P:iron-sulfur cluster assembly"/>
    <property type="evidence" value="ECO:0007669"/>
    <property type="project" value="InterPro"/>
</dbReference>
<dbReference type="CDD" id="cd06664">
    <property type="entry name" value="IscU_like"/>
    <property type="match status" value="1"/>
</dbReference>
<proteinExistence type="predicted"/>
<evidence type="ECO:0000259" key="1">
    <source>
        <dbReference type="Pfam" id="PF01592"/>
    </source>
</evidence>
<dbReference type="SUPFAM" id="SSF82649">
    <property type="entry name" value="SufE/NifU"/>
    <property type="match status" value="1"/>
</dbReference>
<feature type="non-terminal residue" evidence="2">
    <location>
        <position position="1"/>
    </location>
</feature>
<sequence length="138" mass="15201">VMEDMKRVYSEKTIDHFLKPRNLGEIPDPDGLGRITGPCGDTMEICLKVRHGRVRNASFLTDGCGTTIASGSMVTELAKGKSISEAQKITQQDVLDALGGLPEDSLHCALLADNTLKEAIKDYLVFRKEPWKRAYGVH</sequence>
<dbReference type="Pfam" id="PF01592">
    <property type="entry name" value="NifU_N"/>
    <property type="match status" value="1"/>
</dbReference>
<comment type="caution">
    <text evidence="2">The sequence shown here is derived from an EMBL/GenBank/DDBJ whole genome shotgun (WGS) entry which is preliminary data.</text>
</comment>
<dbReference type="Gene3D" id="3.90.1010.10">
    <property type="match status" value="1"/>
</dbReference>
<dbReference type="PANTHER" id="PTHR10093">
    <property type="entry name" value="IRON-SULFUR CLUSTER ASSEMBLY ENZYME NIFU HOMOLOG"/>
    <property type="match status" value="1"/>
</dbReference>
<gene>
    <name evidence="2" type="ORF">S01H1_35822</name>
</gene>
<dbReference type="AlphaFoldDB" id="X0WLH7"/>
<feature type="domain" description="NIF system FeS cluster assembly NifU N-terminal" evidence="1">
    <location>
        <begin position="9"/>
        <end position="124"/>
    </location>
</feature>